<dbReference type="AlphaFoldDB" id="A0A2K9NIQ3"/>
<keyword evidence="1" id="KW-0614">Plasmid</keyword>
<protein>
    <submittedName>
        <fullName evidence="1">Uncharacterized protein</fullName>
    </submittedName>
</protein>
<dbReference type="PROSITE" id="PS51257">
    <property type="entry name" value="PROKAR_LIPOPROTEIN"/>
    <property type="match status" value="1"/>
</dbReference>
<evidence type="ECO:0000313" key="1">
    <source>
        <dbReference type="EMBL" id="AUN32974.1"/>
    </source>
</evidence>
<dbReference type="OrthoDB" id="9787760at2"/>
<evidence type="ECO:0000313" key="2">
    <source>
        <dbReference type="Proteomes" id="UP000234752"/>
    </source>
</evidence>
<dbReference type="Gene3D" id="1.25.40.10">
    <property type="entry name" value="Tetratricopeptide repeat domain"/>
    <property type="match status" value="2"/>
</dbReference>
<dbReference type="Pfam" id="PF13374">
    <property type="entry name" value="TPR_10"/>
    <property type="match status" value="2"/>
</dbReference>
<sequence>MGRLPLAILSLLLLSACAGKGPVPDSKGSDGPIPLGRNAIGEECRAIPMEAAEGKAFALYCGEWEQASGSIAVTDLYDPLPEGPEARARQLAVEANRTAWAGSLAQKAICQSAQPLPGGTGLLTQCQLREGGWPYVGVTQVDGRRMVQADGIPAVADLLIAAPRLLEAKPVTGGADVAALLRAALGDDALRFGRGDLNAFERLSEVGRLSNSVEDYAGAEAAYRRALDIQAKALGADSPGAGDTLMALALEVSNQGRGPEADALFRRADALLQKSFDKAARARLGSYMAFHAANSGDARRALSLGRDSSAIRRAIVDDLEEQAGGGANRAVLGSLAAARGDLIHSLLLEATVSLRLQQYGLAEAATIEAANLFSRTRGLPPWWHARILGIQGLARAGKGDAAGGAALMSKAVASNKQLFGAGWPVASSMLELGRVYAQAGMDAEALAIYRDALSMLATLDTERGQLPLDRLFPFLDVLYRQGQSDEGQRATLHAEMFAALQMVREGVVGQTITRAAARFASSDPAVADLIRRQQDAVRNRDRLRIEAAAETAKPDAQRDKGHEADLLKQLEAATAQARGLEQQLQAAFPDYARLTKPAPVTATALSARLGEGQALVQFAFAASGSYGFVLTKAGIQAYPVTVTRANLQEKVGELRRSITPRAGVLPPFDLDLSHDLYVRLFGGAGEVLAGVKHLVLVPSAALSSLPPALLVRDKPVGRDYARAAWMVRDMALSVVPSVPAFLALNAAQVRPAAAKPFIGFAAPPFQGKEAGGLKALGEECRTDAPLDPALLRALAPLPETADEIRAIGGRLGAAPGDLITGPAVTKAAVRGAGLDQYRIVYFATHGLLPGELRCQAQPGLALAPPDAMPASAADDGLLTASDIALLRLNAELVVLSACNTAGGDARLGGEALSGLAESFFFAGAQSLLVSHWQVPSAPTVRLMTGLFAGGGDTAQALARAQRLLASDPATAHPFNWAAFTLVGAAPQSGQGV</sequence>
<proteinExistence type="predicted"/>
<organism evidence="1 2">
    <name type="scientific">Niveispirillum cyanobacteriorum</name>
    <dbReference type="NCBI Taxonomy" id="1612173"/>
    <lineage>
        <taxon>Bacteria</taxon>
        <taxon>Pseudomonadati</taxon>
        <taxon>Pseudomonadota</taxon>
        <taxon>Alphaproteobacteria</taxon>
        <taxon>Rhodospirillales</taxon>
        <taxon>Azospirillaceae</taxon>
        <taxon>Niveispirillum</taxon>
    </lineage>
</organism>
<reference evidence="1 2" key="1">
    <citation type="submission" date="2017-12" db="EMBL/GenBank/DDBJ databases">
        <title>Genomes of bacteria within cyanobacterial aggregates.</title>
        <authorList>
            <person name="Cai H."/>
        </authorList>
    </citation>
    <scope>NUCLEOTIDE SEQUENCE [LARGE SCALE GENOMIC DNA]</scope>
    <source>
        <strain evidence="1 2">TH16</strain>
        <plasmid evidence="1 2">unnamed1</plasmid>
    </source>
</reference>
<gene>
    <name evidence="1" type="ORF">C0V82_21370</name>
</gene>
<dbReference type="RefSeq" id="WP_102114500.1">
    <property type="nucleotide sequence ID" value="NZ_BMGN01000001.1"/>
</dbReference>
<dbReference type="InterPro" id="IPR024983">
    <property type="entry name" value="CHAT_dom"/>
</dbReference>
<keyword evidence="2" id="KW-1185">Reference proteome</keyword>
<dbReference type="InterPro" id="IPR011990">
    <property type="entry name" value="TPR-like_helical_dom_sf"/>
</dbReference>
<dbReference type="EMBL" id="CP025613">
    <property type="protein sequence ID" value="AUN32974.1"/>
    <property type="molecule type" value="Genomic_DNA"/>
</dbReference>
<accession>A0A2K9NIQ3</accession>
<dbReference type="KEGG" id="ncb:C0V82_21370"/>
<dbReference type="Proteomes" id="UP000234752">
    <property type="component" value="Plasmid unnamed1"/>
</dbReference>
<name>A0A2K9NIQ3_9PROT</name>
<geneLocation type="plasmid" evidence="1 2">
    <name>unnamed1</name>
</geneLocation>
<dbReference type="Pfam" id="PF12770">
    <property type="entry name" value="CHAT"/>
    <property type="match status" value="1"/>
</dbReference>
<dbReference type="SUPFAM" id="SSF48452">
    <property type="entry name" value="TPR-like"/>
    <property type="match status" value="2"/>
</dbReference>